<dbReference type="Pfam" id="PF01872">
    <property type="entry name" value="RibD_C"/>
    <property type="match status" value="1"/>
</dbReference>
<feature type="domain" description="Bacterial bifunctional deaminase-reductase C-terminal" evidence="4">
    <location>
        <begin position="35"/>
        <end position="195"/>
    </location>
</feature>
<evidence type="ECO:0000313" key="5">
    <source>
        <dbReference type="EMBL" id="GAA1916309.1"/>
    </source>
</evidence>
<dbReference type="Proteomes" id="UP001501612">
    <property type="component" value="Unassembled WGS sequence"/>
</dbReference>
<protein>
    <submittedName>
        <fullName evidence="5">Pyrimidine reductase family protein</fullName>
    </submittedName>
</protein>
<proteinExistence type="predicted"/>
<gene>
    <name evidence="5" type="ORF">GCM10009737_17220</name>
</gene>
<dbReference type="PANTHER" id="PTHR38011:SF7">
    <property type="entry name" value="2,5-DIAMINO-6-RIBOSYLAMINO-4(3H)-PYRIMIDINONE 5'-PHOSPHATE REDUCTASE"/>
    <property type="match status" value="1"/>
</dbReference>
<evidence type="ECO:0000256" key="2">
    <source>
        <dbReference type="ARBA" id="ARBA00022857"/>
    </source>
</evidence>
<dbReference type="InterPro" id="IPR002734">
    <property type="entry name" value="RibDG_C"/>
</dbReference>
<comment type="caution">
    <text evidence="5">The sequence shown here is derived from an EMBL/GenBank/DDBJ whole genome shotgun (WGS) entry which is preliminary data.</text>
</comment>
<dbReference type="InterPro" id="IPR024072">
    <property type="entry name" value="DHFR-like_dom_sf"/>
</dbReference>
<keyword evidence="3" id="KW-0560">Oxidoreductase</keyword>
<dbReference type="RefSeq" id="WP_344006153.1">
    <property type="nucleotide sequence ID" value="NZ_BAAAMY010000004.1"/>
</dbReference>
<evidence type="ECO:0000256" key="1">
    <source>
        <dbReference type="ARBA" id="ARBA00005104"/>
    </source>
</evidence>
<sequence>MDVQVLIGPEGLDPARRADVDDDTLAALYAPPVRPWWRASMVATTDGAASGPDGLSGSINDDADGRVFAAMRAAADAVVVGAGTARAEGYGPADVPLVVVSRRGEVPDGLRDAEPGRVVLATGDDAEPTRLRAMLTDRGWTSVMVEGGPSLLGSLLAAGVVDELCLTTVPRLLGGDAGRVVGGEDLDEHLELTQLLEEDGTLLARYAVRRDRERRP</sequence>
<name>A0ABP5AKT4_9ACTN</name>
<dbReference type="SUPFAM" id="SSF53597">
    <property type="entry name" value="Dihydrofolate reductase-like"/>
    <property type="match status" value="1"/>
</dbReference>
<keyword evidence="6" id="KW-1185">Reference proteome</keyword>
<dbReference type="PANTHER" id="PTHR38011">
    <property type="entry name" value="DIHYDROFOLATE REDUCTASE FAMILY PROTEIN (AFU_ORTHOLOGUE AFUA_8G06820)"/>
    <property type="match status" value="1"/>
</dbReference>
<evidence type="ECO:0000313" key="6">
    <source>
        <dbReference type="Proteomes" id="UP001501612"/>
    </source>
</evidence>
<dbReference type="Gene3D" id="3.40.430.10">
    <property type="entry name" value="Dihydrofolate Reductase, subunit A"/>
    <property type="match status" value="2"/>
</dbReference>
<evidence type="ECO:0000259" key="4">
    <source>
        <dbReference type="Pfam" id="PF01872"/>
    </source>
</evidence>
<dbReference type="InterPro" id="IPR050765">
    <property type="entry name" value="Riboflavin_Biosynth_HTPR"/>
</dbReference>
<reference evidence="6" key="1">
    <citation type="journal article" date="2019" name="Int. J. Syst. Evol. Microbiol.">
        <title>The Global Catalogue of Microorganisms (GCM) 10K type strain sequencing project: providing services to taxonomists for standard genome sequencing and annotation.</title>
        <authorList>
            <consortium name="The Broad Institute Genomics Platform"/>
            <consortium name="The Broad Institute Genome Sequencing Center for Infectious Disease"/>
            <person name="Wu L."/>
            <person name="Ma J."/>
        </authorList>
    </citation>
    <scope>NUCLEOTIDE SEQUENCE [LARGE SCALE GENOMIC DNA]</scope>
    <source>
        <strain evidence="6">JCM 14046</strain>
    </source>
</reference>
<accession>A0ABP5AKT4</accession>
<organism evidence="5 6">
    <name type="scientific">Nocardioides lentus</name>
    <dbReference type="NCBI Taxonomy" id="338077"/>
    <lineage>
        <taxon>Bacteria</taxon>
        <taxon>Bacillati</taxon>
        <taxon>Actinomycetota</taxon>
        <taxon>Actinomycetes</taxon>
        <taxon>Propionibacteriales</taxon>
        <taxon>Nocardioidaceae</taxon>
        <taxon>Nocardioides</taxon>
    </lineage>
</organism>
<comment type="pathway">
    <text evidence="1">Cofactor biosynthesis; riboflavin biosynthesis.</text>
</comment>
<keyword evidence="2" id="KW-0521">NADP</keyword>
<evidence type="ECO:0000256" key="3">
    <source>
        <dbReference type="ARBA" id="ARBA00023002"/>
    </source>
</evidence>
<dbReference type="EMBL" id="BAAAMY010000004">
    <property type="protein sequence ID" value="GAA1916309.1"/>
    <property type="molecule type" value="Genomic_DNA"/>
</dbReference>